<dbReference type="EMBL" id="BTGU01000005">
    <property type="protein sequence ID" value="GMN35329.1"/>
    <property type="molecule type" value="Genomic_DNA"/>
</dbReference>
<dbReference type="Proteomes" id="UP001187192">
    <property type="component" value="Unassembled WGS sequence"/>
</dbReference>
<keyword evidence="2" id="KW-1185">Reference proteome</keyword>
<gene>
    <name evidence="1" type="ORF">TIFTF001_005226</name>
</gene>
<name>A0AA87ZL69_FICCA</name>
<dbReference type="AlphaFoldDB" id="A0AA87ZL69"/>
<organism evidence="1 2">
    <name type="scientific">Ficus carica</name>
    <name type="common">Common fig</name>
    <dbReference type="NCBI Taxonomy" id="3494"/>
    <lineage>
        <taxon>Eukaryota</taxon>
        <taxon>Viridiplantae</taxon>
        <taxon>Streptophyta</taxon>
        <taxon>Embryophyta</taxon>
        <taxon>Tracheophyta</taxon>
        <taxon>Spermatophyta</taxon>
        <taxon>Magnoliopsida</taxon>
        <taxon>eudicotyledons</taxon>
        <taxon>Gunneridae</taxon>
        <taxon>Pentapetalae</taxon>
        <taxon>rosids</taxon>
        <taxon>fabids</taxon>
        <taxon>Rosales</taxon>
        <taxon>Moraceae</taxon>
        <taxon>Ficeae</taxon>
        <taxon>Ficus</taxon>
    </lineage>
</organism>
<accession>A0AA87ZL69</accession>
<evidence type="ECO:0000313" key="2">
    <source>
        <dbReference type="Proteomes" id="UP001187192"/>
    </source>
</evidence>
<sequence length="104" mass="11018">MRRRPRVANSPLMAGVPPVSGCIKINVDAAVNACGHSSWQVETDAINVLRATKDPVSTATEANVISDIIEGCDGNRDGSICYVSRKGNGVTYFLSRYAISSSTS</sequence>
<comment type="caution">
    <text evidence="1">The sequence shown here is derived from an EMBL/GenBank/DDBJ whole genome shotgun (WGS) entry which is preliminary data.</text>
</comment>
<proteinExistence type="predicted"/>
<evidence type="ECO:0000313" key="1">
    <source>
        <dbReference type="EMBL" id="GMN35329.1"/>
    </source>
</evidence>
<reference evidence="1" key="1">
    <citation type="submission" date="2023-07" db="EMBL/GenBank/DDBJ databases">
        <title>draft genome sequence of fig (Ficus carica).</title>
        <authorList>
            <person name="Takahashi T."/>
            <person name="Nishimura K."/>
        </authorList>
    </citation>
    <scope>NUCLEOTIDE SEQUENCE</scope>
</reference>
<protein>
    <submittedName>
        <fullName evidence="1">Uncharacterized protein</fullName>
    </submittedName>
</protein>